<dbReference type="PROSITE" id="PS50878">
    <property type="entry name" value="RT_POL"/>
    <property type="match status" value="1"/>
</dbReference>
<dbReference type="FunFam" id="3.30.70.270:FF:000003">
    <property type="entry name" value="Transposon Ty3-G Gag-Pol polyprotein"/>
    <property type="match status" value="1"/>
</dbReference>
<dbReference type="AlphaFoldDB" id="A0A699H4U1"/>
<dbReference type="GO" id="GO:0003676">
    <property type="term" value="F:nucleic acid binding"/>
    <property type="evidence" value="ECO:0007669"/>
    <property type="project" value="InterPro"/>
</dbReference>
<dbReference type="InterPro" id="IPR043502">
    <property type="entry name" value="DNA/RNA_pol_sf"/>
</dbReference>
<dbReference type="InterPro" id="IPR050951">
    <property type="entry name" value="Retrovirus_Pol_polyprotein"/>
</dbReference>
<dbReference type="PANTHER" id="PTHR37984:SF5">
    <property type="entry name" value="PROTEIN NYNRIN-LIKE"/>
    <property type="match status" value="1"/>
</dbReference>
<accession>A0A699H4U1</accession>
<dbReference type="Pfam" id="PF00078">
    <property type="entry name" value="RVT_1"/>
    <property type="match status" value="1"/>
</dbReference>
<keyword evidence="2" id="KW-0695">RNA-directed DNA polymerase</keyword>
<dbReference type="SUPFAM" id="SSF56672">
    <property type="entry name" value="DNA/RNA polymerases"/>
    <property type="match status" value="1"/>
</dbReference>
<name>A0A699H4U1_TANCI</name>
<proteinExistence type="predicted"/>
<dbReference type="Gene3D" id="3.30.70.270">
    <property type="match status" value="2"/>
</dbReference>
<dbReference type="InterPro" id="IPR043128">
    <property type="entry name" value="Rev_trsase/Diguanyl_cyclase"/>
</dbReference>
<comment type="caution">
    <text evidence="2">The sequence shown here is derived from an EMBL/GenBank/DDBJ whole genome shotgun (WGS) entry which is preliminary data.</text>
</comment>
<organism evidence="2">
    <name type="scientific">Tanacetum cinerariifolium</name>
    <name type="common">Dalmatian daisy</name>
    <name type="synonym">Chrysanthemum cinerariifolium</name>
    <dbReference type="NCBI Taxonomy" id="118510"/>
    <lineage>
        <taxon>Eukaryota</taxon>
        <taxon>Viridiplantae</taxon>
        <taxon>Streptophyta</taxon>
        <taxon>Embryophyta</taxon>
        <taxon>Tracheophyta</taxon>
        <taxon>Spermatophyta</taxon>
        <taxon>Magnoliopsida</taxon>
        <taxon>eudicotyledons</taxon>
        <taxon>Gunneridae</taxon>
        <taxon>Pentapetalae</taxon>
        <taxon>asterids</taxon>
        <taxon>campanulids</taxon>
        <taxon>Asterales</taxon>
        <taxon>Asteraceae</taxon>
        <taxon>Asteroideae</taxon>
        <taxon>Anthemideae</taxon>
        <taxon>Anthemidinae</taxon>
        <taxon>Tanacetum</taxon>
    </lineage>
</organism>
<reference evidence="2" key="1">
    <citation type="journal article" date="2019" name="Sci. Rep.">
        <title>Draft genome of Tanacetum cinerariifolium, the natural source of mosquito coil.</title>
        <authorList>
            <person name="Yamashiro T."/>
            <person name="Shiraishi A."/>
            <person name="Satake H."/>
            <person name="Nakayama K."/>
        </authorList>
    </citation>
    <scope>NUCLEOTIDE SEQUENCE</scope>
</reference>
<dbReference type="GO" id="GO:0003964">
    <property type="term" value="F:RNA-directed DNA polymerase activity"/>
    <property type="evidence" value="ECO:0007669"/>
    <property type="project" value="UniProtKB-KW"/>
</dbReference>
<dbReference type="FunFam" id="3.30.70.270:FF:000020">
    <property type="entry name" value="Transposon Tf2-6 polyprotein-like Protein"/>
    <property type="match status" value="1"/>
</dbReference>
<keyword evidence="2" id="KW-0808">Transferase</keyword>
<dbReference type="InterPro" id="IPR036397">
    <property type="entry name" value="RNaseH_sf"/>
</dbReference>
<dbReference type="CDD" id="cd01647">
    <property type="entry name" value="RT_LTR"/>
    <property type="match status" value="1"/>
</dbReference>
<dbReference type="Gene3D" id="3.30.420.10">
    <property type="entry name" value="Ribonuclease H-like superfamily/Ribonuclease H"/>
    <property type="match status" value="1"/>
</dbReference>
<feature type="domain" description="Reverse transcriptase" evidence="1">
    <location>
        <begin position="1"/>
        <end position="82"/>
    </location>
</feature>
<keyword evidence="2" id="KW-0548">Nucleotidyltransferase</keyword>
<sequence length="617" mass="71523">MPFGLINALAVFTDLMNRVCKPYLYKFVIVFIDDILIYSKSKEEHEVHLKLVLELLKKENLFVKFSKCEFWLQEVHFLGHVVNNNGIHVDPSKIEEVKNWKVPKTPSGIRSFLGLAGYYRRFIMNFSRIAKPLTSLTQKNQKNERAKEQEEAFQTDYECEIRYYPRKANVVDNALTRKEGVKPRRSSVKDKILASLDEASKVENAIAEMLHGIDQLMERKEDGGTWYIQEQIGHYDLRDMYGGQVLRRILLHSWDVHLPLAKFSYNNSYHSSIRCAPFEALYGRKCRSPVLWVEIGKSRLIGPELVQENTDKVVLIKEKLKAARDRQKSYADNRRKPLEFEVRDQVLLKVVGPVAYRLRLPEELSSMHVPLDEIKVHKTLRFVEEPVEIMDHEVKSLKRSKISIVKCRSRDLVYAKFNLSRGDQPSPLTYMKRPQPNNNYFLQPSFNTNYMQQPIPNLKDISDLTTAMNMALVLMAKSYKLYYYTPNNNNQRISSNPHNRQIAQPTINMGQDRHMQMVRGNGRNQFREFAGQNARNQIGYNAWHIVGNQNGYNAIQNVRNQHGIEVMVMGIMTQLLIAQKEEAGIQLQAKEFDLMATVGDIDEIKKVTANCILIANL</sequence>
<dbReference type="PANTHER" id="PTHR37984">
    <property type="entry name" value="PROTEIN CBG26694"/>
    <property type="match status" value="1"/>
</dbReference>
<gene>
    <name evidence="2" type="ORF">Tci_298021</name>
</gene>
<dbReference type="EMBL" id="BKCJ010098127">
    <property type="protein sequence ID" value="GEX26046.1"/>
    <property type="molecule type" value="Genomic_DNA"/>
</dbReference>
<evidence type="ECO:0000313" key="2">
    <source>
        <dbReference type="EMBL" id="GEX26046.1"/>
    </source>
</evidence>
<evidence type="ECO:0000259" key="1">
    <source>
        <dbReference type="PROSITE" id="PS50878"/>
    </source>
</evidence>
<protein>
    <submittedName>
        <fullName evidence="2">Putative reverse transcriptase domain-containing protein</fullName>
    </submittedName>
</protein>
<dbReference type="InterPro" id="IPR000477">
    <property type="entry name" value="RT_dom"/>
</dbReference>